<organism evidence="1 2">
    <name type="scientific">Methylomonas koyamae</name>
    <dbReference type="NCBI Taxonomy" id="702114"/>
    <lineage>
        <taxon>Bacteria</taxon>
        <taxon>Pseudomonadati</taxon>
        <taxon>Pseudomonadota</taxon>
        <taxon>Gammaproteobacteria</taxon>
        <taxon>Methylococcales</taxon>
        <taxon>Methylococcaceae</taxon>
        <taxon>Methylomonas</taxon>
    </lineage>
</organism>
<sequence>MNLQQVSGATLLAAKTRMTALGQTFRAASLAIEQRNAEHDRHRQAALRENMRPAEFLALFPNPPGSVEFAAEDAEIATKQAQIASLNAGGGTNTAVSARLQNDIDMLNVQKGLKTQAYTRQLTKPERSLTDAEFATLYPAPTHTADQATISAGQTEANKLDAFLKSGPYPNSGTFDVDLLAETAVAYP</sequence>
<dbReference type="AlphaFoldDB" id="A0A177P476"/>
<dbReference type="EMBL" id="LUUK01000041">
    <property type="protein sequence ID" value="OAI25076.1"/>
    <property type="molecule type" value="Genomic_DNA"/>
</dbReference>
<protein>
    <submittedName>
        <fullName evidence="1">Uncharacterized protein</fullName>
    </submittedName>
</protein>
<comment type="caution">
    <text evidence="1">The sequence shown here is derived from an EMBL/GenBank/DDBJ whole genome shotgun (WGS) entry which is preliminary data.</text>
</comment>
<evidence type="ECO:0000313" key="2">
    <source>
        <dbReference type="Proteomes" id="UP000077628"/>
    </source>
</evidence>
<reference evidence="2" key="1">
    <citation type="submission" date="2016-03" db="EMBL/GenBank/DDBJ databases">
        <authorList>
            <person name="Heylen K."/>
            <person name="De Vos P."/>
            <person name="Vekeman B."/>
        </authorList>
    </citation>
    <scope>NUCLEOTIDE SEQUENCE [LARGE SCALE GENOMIC DNA]</scope>
    <source>
        <strain evidence="2">R-45383</strain>
    </source>
</reference>
<proteinExistence type="predicted"/>
<accession>A0A177P476</accession>
<name>A0A177P476_9GAMM</name>
<dbReference type="OrthoDB" id="9961247at2"/>
<gene>
    <name evidence="1" type="ORF">A1355_20105</name>
</gene>
<dbReference type="RefSeq" id="WP_064025250.1">
    <property type="nucleotide sequence ID" value="NZ_LUUK01000041.1"/>
</dbReference>
<dbReference type="STRING" id="702114.A1355_20105"/>
<evidence type="ECO:0000313" key="1">
    <source>
        <dbReference type="EMBL" id="OAI25076.1"/>
    </source>
</evidence>
<dbReference type="Proteomes" id="UP000077628">
    <property type="component" value="Unassembled WGS sequence"/>
</dbReference>
<keyword evidence="2" id="KW-1185">Reference proteome</keyword>